<dbReference type="GO" id="GO:0003824">
    <property type="term" value="F:catalytic activity"/>
    <property type="evidence" value="ECO:0007669"/>
    <property type="project" value="InterPro"/>
</dbReference>
<evidence type="ECO:0000313" key="4">
    <source>
        <dbReference type="EMBL" id="GFF46635.1"/>
    </source>
</evidence>
<dbReference type="Pfam" id="PF12200">
    <property type="entry name" value="DUF3597"/>
    <property type="match status" value="1"/>
</dbReference>
<feature type="region of interest" description="Disordered" evidence="1">
    <location>
        <begin position="591"/>
        <end position="621"/>
    </location>
</feature>
<feature type="compositionally biased region" description="Basic and acidic residues" evidence="1">
    <location>
        <begin position="597"/>
        <end position="606"/>
    </location>
</feature>
<dbReference type="SUPFAM" id="SSF158634">
    <property type="entry name" value="RPA2825-like"/>
    <property type="match status" value="1"/>
</dbReference>
<evidence type="ECO:0000256" key="1">
    <source>
        <dbReference type="SAM" id="MobiDB-lite"/>
    </source>
</evidence>
<feature type="compositionally biased region" description="Polar residues" evidence="1">
    <location>
        <begin position="687"/>
        <end position="697"/>
    </location>
</feature>
<keyword evidence="2" id="KW-0812">Transmembrane</keyword>
<accession>A0A8H3S1S5</accession>
<sequence>MSKRFSHNDYTVAWICPLVRTVAVALLDEVHESIPPSNSDHNHYTLGDISGYGVVITSLPPGVYRAASIATVAARLLYSFPKIQVALLLGIGGGAPSEAVDIRLGDVVVGVSEYGNSAILQYDPDRGPVGFITARPSVTVLNAVRSLRNDTLIRDNPLPKTLSNVSKRHPRLIDIFSYPGSEKDLLFNASYGHVRGSSDCSNCCPENLISRPPRALPWPQVHYGRIASGKSIMKNGLRRDQIAQEHQVLCFETEAADLIKSFPCLVIRGICDYADSHRNKEFQGYAAATAACYAKEVISRLPRDGMQSSIVRGLGEPTKSHETEVRQDRAAATKQLPDNRKELTVVDALTNSSAKYQSILNIQQAEVALERLAQRKGLGSGWRESIVDLLKLLGLDSSLQTRYQLANLLNVHTGSPNSAVQNISLHQAVLQELARNGGELPANMRNQLVSAKFRATEEASISDESDVESIFSDDSMASSQSSSSQTANSALEIAYLLLKNETLSPLFEIAFAKYDISKLRKILKRLISGYGSDLASEASSDVQTEVAKFVQGAARRVTIHLTRAMVSEIKYDFISNRRGINKLLESLPANQQTPSDLIEKTSDHPQEPLSDSDSDQSEAGSDLAPKTLEEVEHFMVVSRAFNTLVGGLRKWLGVLDEDLDDSTQNRLSEMSHPTFGEMDDNNDTDRTGTSSVPETSQQQLEVGANQTTSQMTAPTFVRRLLSTLALLEPMFWPKPPEGFKRVTWRSPLGKPLYIDVRERVDGAAERLQEKFRASAQKTSAASSSSSSSSSSYSSSPGPSSSGTFGTTPRAPTPAHIVGSPSNQPPRRGYDQPGRTVSAIIPDHIRQMDREFLLVCFSTHKSEILKEIDVTFFATDQSLFDILRLNYRAIKTEESWLSNVPFLRSVEMPSWLSWCLGDLHLYKPEKINFVSFKLMPLGEVPTPFNIRAPSLPPEQEVRMKKWHYSPCPIEVEEWAISKAFATKLLEPGHAFRDAEWLELFPKKLRLSFTNKPGNKTVLWGINIIEGLNKAAVAWLALLVMILSAALGLIYSLTSHDISAAFTLAAWFATFASLSITYFQFRR</sequence>
<feature type="compositionally biased region" description="Low complexity" evidence="1">
    <location>
        <begin position="779"/>
        <end position="802"/>
    </location>
</feature>
<keyword evidence="2" id="KW-1133">Transmembrane helix</keyword>
<dbReference type="EMBL" id="BLKC01000066">
    <property type="protein sequence ID" value="GFF46635.1"/>
    <property type="molecule type" value="Genomic_DNA"/>
</dbReference>
<comment type="caution">
    <text evidence="4">The sequence shown here is derived from an EMBL/GenBank/DDBJ whole genome shotgun (WGS) entry which is preliminary data.</text>
</comment>
<dbReference type="InterPro" id="IPR053137">
    <property type="entry name" value="NLR-like"/>
</dbReference>
<dbReference type="SUPFAM" id="SSF53167">
    <property type="entry name" value="Purine and uridine phosphorylases"/>
    <property type="match status" value="1"/>
</dbReference>
<proteinExistence type="predicted"/>
<dbReference type="InterPro" id="IPR035994">
    <property type="entry name" value="Nucleoside_phosphorylase_sf"/>
</dbReference>
<dbReference type="PANTHER" id="PTHR46082">
    <property type="entry name" value="ATP/GTP-BINDING PROTEIN-RELATED"/>
    <property type="match status" value="1"/>
</dbReference>
<dbReference type="GO" id="GO:0009116">
    <property type="term" value="P:nucleoside metabolic process"/>
    <property type="evidence" value="ECO:0007669"/>
    <property type="project" value="InterPro"/>
</dbReference>
<name>A0A8H3S1S5_9EURO</name>
<gene>
    <name evidence="4" type="ORF">IFM46972_08092</name>
</gene>
<feature type="region of interest" description="Disordered" evidence="1">
    <location>
        <begin position="665"/>
        <end position="697"/>
    </location>
</feature>
<protein>
    <recommendedName>
        <fullName evidence="3">DUF3597 domain-containing protein</fullName>
    </recommendedName>
</protein>
<evidence type="ECO:0000256" key="2">
    <source>
        <dbReference type="SAM" id="Phobius"/>
    </source>
</evidence>
<dbReference type="Proteomes" id="UP000465221">
    <property type="component" value="Unassembled WGS sequence"/>
</dbReference>
<organism evidence="4 5">
    <name type="scientific">Aspergillus udagawae</name>
    <dbReference type="NCBI Taxonomy" id="91492"/>
    <lineage>
        <taxon>Eukaryota</taxon>
        <taxon>Fungi</taxon>
        <taxon>Dikarya</taxon>
        <taxon>Ascomycota</taxon>
        <taxon>Pezizomycotina</taxon>
        <taxon>Eurotiomycetes</taxon>
        <taxon>Eurotiomycetidae</taxon>
        <taxon>Eurotiales</taxon>
        <taxon>Aspergillaceae</taxon>
        <taxon>Aspergillus</taxon>
        <taxon>Aspergillus subgen. Fumigati</taxon>
    </lineage>
</organism>
<dbReference type="Gene3D" id="3.40.50.1580">
    <property type="entry name" value="Nucleoside phosphorylase domain"/>
    <property type="match status" value="1"/>
</dbReference>
<dbReference type="InterPro" id="IPR022016">
    <property type="entry name" value="DUF3597"/>
</dbReference>
<feature type="transmembrane region" description="Helical" evidence="2">
    <location>
        <begin position="1030"/>
        <end position="1051"/>
    </location>
</feature>
<feature type="domain" description="DUF3597" evidence="3">
    <location>
        <begin position="331"/>
        <end position="441"/>
    </location>
</feature>
<dbReference type="AlphaFoldDB" id="A0A8H3S1S5"/>
<dbReference type="PANTHER" id="PTHR46082:SF11">
    <property type="entry name" value="AAA+ ATPASE DOMAIN-CONTAINING PROTEIN-RELATED"/>
    <property type="match status" value="1"/>
</dbReference>
<evidence type="ECO:0000259" key="3">
    <source>
        <dbReference type="Pfam" id="PF12200"/>
    </source>
</evidence>
<feature type="region of interest" description="Disordered" evidence="1">
    <location>
        <begin position="771"/>
        <end position="834"/>
    </location>
</feature>
<reference evidence="4 5" key="1">
    <citation type="submission" date="2020-01" db="EMBL/GenBank/DDBJ databases">
        <title>Draft genome sequence of Aspergillus udagawae IFM 46972.</title>
        <authorList>
            <person name="Takahashi H."/>
            <person name="Yaguchi T."/>
        </authorList>
    </citation>
    <scope>NUCLEOTIDE SEQUENCE [LARGE SCALE GENOMIC DNA]</scope>
    <source>
        <strain evidence="4 5">IFM 46972</strain>
    </source>
</reference>
<keyword evidence="2" id="KW-0472">Membrane</keyword>
<feature type="transmembrane region" description="Helical" evidence="2">
    <location>
        <begin position="1058"/>
        <end position="1079"/>
    </location>
</feature>
<evidence type="ECO:0000313" key="5">
    <source>
        <dbReference type="Proteomes" id="UP000465221"/>
    </source>
</evidence>